<keyword evidence="5 9" id="KW-0479">Metal-binding</keyword>
<keyword evidence="7 9" id="KW-0408">Iron</keyword>
<dbReference type="GO" id="GO:0020037">
    <property type="term" value="F:heme binding"/>
    <property type="evidence" value="ECO:0007669"/>
    <property type="project" value="InterPro"/>
</dbReference>
<keyword evidence="11" id="KW-1133">Transmembrane helix</keyword>
<dbReference type="SUPFAM" id="SSF48264">
    <property type="entry name" value="Cytochrome P450"/>
    <property type="match status" value="1"/>
</dbReference>
<dbReference type="InterPro" id="IPR050364">
    <property type="entry name" value="Cytochrome_P450_fung"/>
</dbReference>
<dbReference type="Proteomes" id="UP000054007">
    <property type="component" value="Unassembled WGS sequence"/>
</dbReference>
<dbReference type="InterPro" id="IPR017972">
    <property type="entry name" value="Cyt_P450_CS"/>
</dbReference>
<evidence type="ECO:0000256" key="2">
    <source>
        <dbReference type="ARBA" id="ARBA00005179"/>
    </source>
</evidence>
<dbReference type="EMBL" id="KN880462">
    <property type="protein sequence ID" value="KIY70824.1"/>
    <property type="molecule type" value="Genomic_DNA"/>
</dbReference>
<gene>
    <name evidence="12" type="ORF">CYLTODRAFT_419356</name>
</gene>
<dbReference type="GO" id="GO:0016705">
    <property type="term" value="F:oxidoreductase activity, acting on paired donors, with incorporation or reduction of molecular oxygen"/>
    <property type="evidence" value="ECO:0007669"/>
    <property type="project" value="InterPro"/>
</dbReference>
<dbReference type="STRING" id="1314674.A0A0D7BL16"/>
<evidence type="ECO:0000256" key="9">
    <source>
        <dbReference type="PIRSR" id="PIRSR602401-1"/>
    </source>
</evidence>
<evidence type="ECO:0000313" key="12">
    <source>
        <dbReference type="EMBL" id="KIY70824.1"/>
    </source>
</evidence>
<organism evidence="12 13">
    <name type="scientific">Cylindrobasidium torrendii FP15055 ss-10</name>
    <dbReference type="NCBI Taxonomy" id="1314674"/>
    <lineage>
        <taxon>Eukaryota</taxon>
        <taxon>Fungi</taxon>
        <taxon>Dikarya</taxon>
        <taxon>Basidiomycota</taxon>
        <taxon>Agaricomycotina</taxon>
        <taxon>Agaricomycetes</taxon>
        <taxon>Agaricomycetidae</taxon>
        <taxon>Agaricales</taxon>
        <taxon>Marasmiineae</taxon>
        <taxon>Physalacriaceae</taxon>
        <taxon>Cylindrobasidium</taxon>
    </lineage>
</organism>
<dbReference type="PRINTS" id="PR00463">
    <property type="entry name" value="EP450I"/>
</dbReference>
<feature type="transmembrane region" description="Helical" evidence="11">
    <location>
        <begin position="20"/>
        <end position="39"/>
    </location>
</feature>
<keyword evidence="11" id="KW-0472">Membrane</keyword>
<reference evidence="12 13" key="1">
    <citation type="journal article" date="2015" name="Fungal Genet. Biol.">
        <title>Evolution of novel wood decay mechanisms in Agaricales revealed by the genome sequences of Fistulina hepatica and Cylindrobasidium torrendii.</title>
        <authorList>
            <person name="Floudas D."/>
            <person name="Held B.W."/>
            <person name="Riley R."/>
            <person name="Nagy L.G."/>
            <person name="Koehler G."/>
            <person name="Ransdell A.S."/>
            <person name="Younus H."/>
            <person name="Chow J."/>
            <person name="Chiniquy J."/>
            <person name="Lipzen A."/>
            <person name="Tritt A."/>
            <person name="Sun H."/>
            <person name="Haridas S."/>
            <person name="LaButti K."/>
            <person name="Ohm R.A."/>
            <person name="Kues U."/>
            <person name="Blanchette R.A."/>
            <person name="Grigoriev I.V."/>
            <person name="Minto R.E."/>
            <person name="Hibbett D.S."/>
        </authorList>
    </citation>
    <scope>NUCLEOTIDE SEQUENCE [LARGE SCALE GENOMIC DNA]</scope>
    <source>
        <strain evidence="12 13">FP15055 ss-10</strain>
    </source>
</reference>
<keyword evidence="8 10" id="KW-0503">Monooxygenase</keyword>
<dbReference type="Pfam" id="PF00067">
    <property type="entry name" value="p450"/>
    <property type="match status" value="1"/>
</dbReference>
<evidence type="ECO:0000256" key="10">
    <source>
        <dbReference type="RuleBase" id="RU000461"/>
    </source>
</evidence>
<evidence type="ECO:0000313" key="13">
    <source>
        <dbReference type="Proteomes" id="UP000054007"/>
    </source>
</evidence>
<evidence type="ECO:0000256" key="7">
    <source>
        <dbReference type="ARBA" id="ARBA00023004"/>
    </source>
</evidence>
<dbReference type="GO" id="GO:0004497">
    <property type="term" value="F:monooxygenase activity"/>
    <property type="evidence" value="ECO:0007669"/>
    <property type="project" value="UniProtKB-KW"/>
</dbReference>
<dbReference type="GO" id="GO:0005506">
    <property type="term" value="F:iron ion binding"/>
    <property type="evidence" value="ECO:0007669"/>
    <property type="project" value="InterPro"/>
</dbReference>
<keyword evidence="4 9" id="KW-0349">Heme</keyword>
<comment type="pathway">
    <text evidence="2">Secondary metabolite biosynthesis.</text>
</comment>
<dbReference type="PROSITE" id="PS00086">
    <property type="entry name" value="CYTOCHROME_P450"/>
    <property type="match status" value="1"/>
</dbReference>
<evidence type="ECO:0000256" key="3">
    <source>
        <dbReference type="ARBA" id="ARBA00010617"/>
    </source>
</evidence>
<dbReference type="PANTHER" id="PTHR46300:SF7">
    <property type="entry name" value="P450, PUTATIVE (EUROFUNG)-RELATED"/>
    <property type="match status" value="1"/>
</dbReference>
<proteinExistence type="inferred from homology"/>
<evidence type="ECO:0000256" key="6">
    <source>
        <dbReference type="ARBA" id="ARBA00023002"/>
    </source>
</evidence>
<comment type="similarity">
    <text evidence="3 10">Belongs to the cytochrome P450 family.</text>
</comment>
<sequence>MPTGKNWEAYGRMGERYGPLISVSIGPVTMVVANTYAIAHDVLNKKSHIYSDRPHISLAEMVGWDLTTGLLAYGPQLKRTRQMFHSELGTRALVESFHGQIQSQARTFLTLLRDEPGKLKEHCYYHAGAFILRITYGYTASVSHDRFLTKSENAMVELNEALAPGRYLVNILPFLRYLPDWAPGTAFKQDVKIYRRNLLDLLNSPLKWVQENMKLDEAEESFTSKWLKRGLTNEDTDLVMYGAGTLLGAGPETTAITLDCFFLMMILHPDVQAKAQAEIDTVCGRHRLPTFEDRVRLPYLAAVMKEVQRMHPPVPLGLPHSTTQDDIHNGYFVPKGSLIFANVWNMSRDRSVYPDPFKFDPERFLGPEPQQDPADYVFGFGRRVCPGKLVADASLFITVAMSLHAYTFRPPLREDGQFDVPNFEPCEGLTSHLKPYNFDIVPRYSQGAFDELLNGKSVRGL</sequence>
<comment type="cofactor">
    <cofactor evidence="1 9">
        <name>heme</name>
        <dbReference type="ChEBI" id="CHEBI:30413"/>
    </cofactor>
</comment>
<dbReference type="CDD" id="cd11065">
    <property type="entry name" value="CYP64-like"/>
    <property type="match status" value="1"/>
</dbReference>
<dbReference type="PRINTS" id="PR00385">
    <property type="entry name" value="P450"/>
</dbReference>
<keyword evidence="13" id="KW-1185">Reference proteome</keyword>
<dbReference type="InterPro" id="IPR001128">
    <property type="entry name" value="Cyt_P450"/>
</dbReference>
<dbReference type="InterPro" id="IPR002401">
    <property type="entry name" value="Cyt_P450_E_grp-I"/>
</dbReference>
<keyword evidence="6 10" id="KW-0560">Oxidoreductase</keyword>
<feature type="binding site" description="axial binding residue" evidence="9">
    <location>
        <position position="385"/>
    </location>
    <ligand>
        <name>heme</name>
        <dbReference type="ChEBI" id="CHEBI:30413"/>
    </ligand>
    <ligandPart>
        <name>Fe</name>
        <dbReference type="ChEBI" id="CHEBI:18248"/>
    </ligandPart>
</feature>
<evidence type="ECO:0000256" key="4">
    <source>
        <dbReference type="ARBA" id="ARBA00022617"/>
    </source>
</evidence>
<accession>A0A0D7BL16</accession>
<dbReference type="Gene3D" id="1.10.630.10">
    <property type="entry name" value="Cytochrome P450"/>
    <property type="match status" value="1"/>
</dbReference>
<evidence type="ECO:0000256" key="1">
    <source>
        <dbReference type="ARBA" id="ARBA00001971"/>
    </source>
</evidence>
<dbReference type="InterPro" id="IPR036396">
    <property type="entry name" value="Cyt_P450_sf"/>
</dbReference>
<dbReference type="PANTHER" id="PTHR46300">
    <property type="entry name" value="P450, PUTATIVE (EUROFUNG)-RELATED-RELATED"/>
    <property type="match status" value="1"/>
</dbReference>
<evidence type="ECO:0000256" key="11">
    <source>
        <dbReference type="SAM" id="Phobius"/>
    </source>
</evidence>
<keyword evidence="11" id="KW-0812">Transmembrane</keyword>
<evidence type="ECO:0000256" key="5">
    <source>
        <dbReference type="ARBA" id="ARBA00022723"/>
    </source>
</evidence>
<name>A0A0D7BL16_9AGAR</name>
<dbReference type="OrthoDB" id="2789670at2759"/>
<protein>
    <submittedName>
        <fullName evidence="12">Cytochrome P450</fullName>
    </submittedName>
</protein>
<evidence type="ECO:0000256" key="8">
    <source>
        <dbReference type="ARBA" id="ARBA00023033"/>
    </source>
</evidence>
<dbReference type="AlphaFoldDB" id="A0A0D7BL16"/>